<sequence length="71" mass="7606">MALPRTLNLDVISGPDLFPLLRPRDVGKERASTSVWSLRRPSLARPEQSGSAGINKTGSAVVTACPVFSRT</sequence>
<comment type="caution">
    <text evidence="1">The sequence shown here is derived from an EMBL/GenBank/DDBJ whole genome shotgun (WGS) entry which is preliminary data.</text>
</comment>
<gene>
    <name evidence="1" type="ORF">R5R35_009852</name>
</gene>
<protein>
    <submittedName>
        <fullName evidence="1">Uncharacterized protein</fullName>
    </submittedName>
</protein>
<dbReference type="Proteomes" id="UP001378592">
    <property type="component" value="Unassembled WGS sequence"/>
</dbReference>
<evidence type="ECO:0000313" key="1">
    <source>
        <dbReference type="EMBL" id="KAK7870687.1"/>
    </source>
</evidence>
<accession>A0AAN9ZCZ4</accession>
<name>A0AAN9ZCZ4_9ORTH</name>
<reference evidence="1 2" key="1">
    <citation type="submission" date="2024-03" db="EMBL/GenBank/DDBJ databases">
        <title>The genome assembly and annotation of the cricket Gryllus longicercus Weissman &amp; Gray.</title>
        <authorList>
            <person name="Szrajer S."/>
            <person name="Gray D."/>
            <person name="Ylla G."/>
        </authorList>
    </citation>
    <scope>NUCLEOTIDE SEQUENCE [LARGE SCALE GENOMIC DNA]</scope>
    <source>
        <strain evidence="1">DAG 2021-001</strain>
        <tissue evidence="1">Whole body minus gut</tissue>
    </source>
</reference>
<dbReference type="EMBL" id="JAZDUA010000053">
    <property type="protein sequence ID" value="KAK7870687.1"/>
    <property type="molecule type" value="Genomic_DNA"/>
</dbReference>
<proteinExistence type="predicted"/>
<dbReference type="AlphaFoldDB" id="A0AAN9ZCZ4"/>
<keyword evidence="2" id="KW-1185">Reference proteome</keyword>
<evidence type="ECO:0000313" key="2">
    <source>
        <dbReference type="Proteomes" id="UP001378592"/>
    </source>
</evidence>
<organism evidence="1 2">
    <name type="scientific">Gryllus longicercus</name>
    <dbReference type="NCBI Taxonomy" id="2509291"/>
    <lineage>
        <taxon>Eukaryota</taxon>
        <taxon>Metazoa</taxon>
        <taxon>Ecdysozoa</taxon>
        <taxon>Arthropoda</taxon>
        <taxon>Hexapoda</taxon>
        <taxon>Insecta</taxon>
        <taxon>Pterygota</taxon>
        <taxon>Neoptera</taxon>
        <taxon>Polyneoptera</taxon>
        <taxon>Orthoptera</taxon>
        <taxon>Ensifera</taxon>
        <taxon>Gryllidea</taxon>
        <taxon>Grylloidea</taxon>
        <taxon>Gryllidae</taxon>
        <taxon>Gryllinae</taxon>
        <taxon>Gryllus</taxon>
    </lineage>
</organism>